<sequence>MLLFAALLHLLVCVYSWVNDYDHPFTFTCPQHQSIQRVVSHHDNHKEDRVFDFTCSNYEDSKFDSCYWTEYVNDFDQPVIFQCPHGGVLNGVSSYHDNHREDRRFRFYCCESPGNCLFNCYYSGLVNQYDGDLDYTVPDGHVMRGWTSVHDNHHEDRVFDFDVCRMQQCLETCTQYLRKNTLSPLSVDTTMLEVGVVVALSLFLGVESWVNDYDKPFTFTCPSHQSINRVVSHHDNGAEDRKFDFQCTKYTEGTESCFWSVLTLLFLSVVGVCSWVNEYDKPFSFTCPQHQSISRIVSHHDNHREDRVFDFTCSKYTEFAENCTWSDYVNEFDQPVAFQCPHGKALDGISSYHDNDKEDRRFRFYCCETPGMCLYNCFYSGWVNSYDGDLDYTVPAGHVMRGMISIHDNGAEDRIFDFESCLMQECLDV</sequence>
<evidence type="ECO:0000313" key="5">
    <source>
        <dbReference type="EMBL" id="EKC36891.1"/>
    </source>
</evidence>
<dbReference type="AlphaFoldDB" id="K1RR40"/>
<accession>K1RR40</accession>
<comment type="similarity">
    <text evidence="2">Belongs to the dermatopontin family.</text>
</comment>
<dbReference type="GO" id="GO:0005615">
    <property type="term" value="C:extracellular space"/>
    <property type="evidence" value="ECO:0007669"/>
    <property type="project" value="TreeGrafter"/>
</dbReference>
<dbReference type="GO" id="GO:0031012">
    <property type="term" value="C:extracellular matrix"/>
    <property type="evidence" value="ECO:0007669"/>
    <property type="project" value="TreeGrafter"/>
</dbReference>
<dbReference type="InterPro" id="IPR026645">
    <property type="entry name" value="Dermatopontin"/>
</dbReference>
<evidence type="ECO:0000256" key="4">
    <source>
        <dbReference type="ARBA" id="ARBA00023157"/>
    </source>
</evidence>
<dbReference type="Pfam" id="PF14704">
    <property type="entry name" value="DERM"/>
    <property type="match status" value="3"/>
</dbReference>
<dbReference type="GO" id="GO:0030199">
    <property type="term" value="P:collagen fibril organization"/>
    <property type="evidence" value="ECO:0007669"/>
    <property type="project" value="TreeGrafter"/>
</dbReference>
<dbReference type="EMBL" id="JH818091">
    <property type="protein sequence ID" value="EKC36891.1"/>
    <property type="molecule type" value="Genomic_DNA"/>
</dbReference>
<dbReference type="InParanoid" id="K1RR40"/>
<dbReference type="HOGENOM" id="CLU_639756_0_0_1"/>
<evidence type="ECO:0000256" key="1">
    <source>
        <dbReference type="ARBA" id="ARBA00004613"/>
    </source>
</evidence>
<keyword evidence="3" id="KW-0964">Secreted</keyword>
<reference evidence="5" key="1">
    <citation type="journal article" date="2012" name="Nature">
        <title>The oyster genome reveals stress adaptation and complexity of shell formation.</title>
        <authorList>
            <person name="Zhang G."/>
            <person name="Fang X."/>
            <person name="Guo X."/>
            <person name="Li L."/>
            <person name="Luo R."/>
            <person name="Xu F."/>
            <person name="Yang P."/>
            <person name="Zhang L."/>
            <person name="Wang X."/>
            <person name="Qi H."/>
            <person name="Xiong Z."/>
            <person name="Que H."/>
            <person name="Xie Y."/>
            <person name="Holland P.W."/>
            <person name="Paps J."/>
            <person name="Zhu Y."/>
            <person name="Wu F."/>
            <person name="Chen Y."/>
            <person name="Wang J."/>
            <person name="Peng C."/>
            <person name="Meng J."/>
            <person name="Yang L."/>
            <person name="Liu J."/>
            <person name="Wen B."/>
            <person name="Zhang N."/>
            <person name="Huang Z."/>
            <person name="Zhu Q."/>
            <person name="Feng Y."/>
            <person name="Mount A."/>
            <person name="Hedgecock D."/>
            <person name="Xu Z."/>
            <person name="Liu Y."/>
            <person name="Domazet-Loso T."/>
            <person name="Du Y."/>
            <person name="Sun X."/>
            <person name="Zhang S."/>
            <person name="Liu B."/>
            <person name="Cheng P."/>
            <person name="Jiang X."/>
            <person name="Li J."/>
            <person name="Fan D."/>
            <person name="Wang W."/>
            <person name="Fu W."/>
            <person name="Wang T."/>
            <person name="Wang B."/>
            <person name="Zhang J."/>
            <person name="Peng Z."/>
            <person name="Li Y."/>
            <person name="Li N."/>
            <person name="Wang J."/>
            <person name="Chen M."/>
            <person name="He Y."/>
            <person name="Tan F."/>
            <person name="Song X."/>
            <person name="Zheng Q."/>
            <person name="Huang R."/>
            <person name="Yang H."/>
            <person name="Du X."/>
            <person name="Chen L."/>
            <person name="Yang M."/>
            <person name="Gaffney P.M."/>
            <person name="Wang S."/>
            <person name="Luo L."/>
            <person name="She Z."/>
            <person name="Ming Y."/>
            <person name="Huang W."/>
            <person name="Zhang S."/>
            <person name="Huang B."/>
            <person name="Zhang Y."/>
            <person name="Qu T."/>
            <person name="Ni P."/>
            <person name="Miao G."/>
            <person name="Wang J."/>
            <person name="Wang Q."/>
            <person name="Steinberg C.E."/>
            <person name="Wang H."/>
            <person name="Li N."/>
            <person name="Qian L."/>
            <person name="Zhang G."/>
            <person name="Li Y."/>
            <person name="Yang H."/>
            <person name="Liu X."/>
            <person name="Wang J."/>
            <person name="Yin Y."/>
            <person name="Wang J."/>
        </authorList>
    </citation>
    <scope>NUCLEOTIDE SEQUENCE [LARGE SCALE GENOMIC DNA]</scope>
    <source>
        <strain evidence="5">05x7-T-G4-1.051#20</strain>
    </source>
</reference>
<evidence type="ECO:0000256" key="2">
    <source>
        <dbReference type="ARBA" id="ARBA00008712"/>
    </source>
</evidence>
<gene>
    <name evidence="5" type="ORF">CGI_10027083</name>
</gene>
<organism evidence="5">
    <name type="scientific">Magallana gigas</name>
    <name type="common">Pacific oyster</name>
    <name type="synonym">Crassostrea gigas</name>
    <dbReference type="NCBI Taxonomy" id="29159"/>
    <lineage>
        <taxon>Eukaryota</taxon>
        <taxon>Metazoa</taxon>
        <taxon>Spiralia</taxon>
        <taxon>Lophotrochozoa</taxon>
        <taxon>Mollusca</taxon>
        <taxon>Bivalvia</taxon>
        <taxon>Autobranchia</taxon>
        <taxon>Pteriomorphia</taxon>
        <taxon>Ostreida</taxon>
        <taxon>Ostreoidea</taxon>
        <taxon>Ostreidae</taxon>
        <taxon>Magallana</taxon>
    </lineage>
</organism>
<evidence type="ECO:0000256" key="3">
    <source>
        <dbReference type="ARBA" id="ARBA00022525"/>
    </source>
</evidence>
<dbReference type="PANTHER" id="PTHR15040:SF1">
    <property type="entry name" value="DERMATOPONTIN-LIKE ISOFORM X1"/>
    <property type="match status" value="1"/>
</dbReference>
<comment type="subcellular location">
    <subcellularLocation>
        <location evidence="1">Secreted</location>
    </subcellularLocation>
</comment>
<dbReference type="PANTHER" id="PTHR15040">
    <property type="entry name" value="DERMATOPONTIN-RELATED"/>
    <property type="match status" value="1"/>
</dbReference>
<proteinExistence type="inferred from homology"/>
<protein>
    <submittedName>
        <fullName evidence="5">Hemagglutinin/amebocyte aggregation factor</fullName>
    </submittedName>
</protein>
<name>K1RR40_MAGGI</name>
<keyword evidence="4" id="KW-1015">Disulfide bond</keyword>